<reference evidence="3" key="2">
    <citation type="submission" date="2025-08" db="UniProtKB">
        <authorList>
            <consortium name="Ensembl"/>
        </authorList>
    </citation>
    <scope>IDENTIFICATION</scope>
</reference>
<reference evidence="4" key="1">
    <citation type="submission" date="2003-08" db="EMBL/GenBank/DDBJ databases">
        <authorList>
            <person name="Birren B."/>
            <person name="Nusbaum C."/>
            <person name="Abebe A."/>
            <person name="Abouelleil A."/>
            <person name="Adekoya E."/>
            <person name="Ait-zahra M."/>
            <person name="Allen N."/>
            <person name="Allen T."/>
            <person name="An P."/>
            <person name="Anderson M."/>
            <person name="Anderson S."/>
            <person name="Arachchi H."/>
            <person name="Armbruster J."/>
            <person name="Bachantsang P."/>
            <person name="Baldwin J."/>
            <person name="Barry A."/>
            <person name="Bayul T."/>
            <person name="Blitshsteyn B."/>
            <person name="Bloom T."/>
            <person name="Blye J."/>
            <person name="Boguslavskiy L."/>
            <person name="Borowsky M."/>
            <person name="Boukhgalter B."/>
            <person name="Brunache A."/>
            <person name="Butler J."/>
            <person name="Calixte N."/>
            <person name="Calvo S."/>
            <person name="Camarata J."/>
            <person name="Campo K."/>
            <person name="Chang J."/>
            <person name="Cheshatsang Y."/>
            <person name="Citroen M."/>
            <person name="Collymore A."/>
            <person name="Considine T."/>
            <person name="Cook A."/>
            <person name="Cooke P."/>
            <person name="Corum B."/>
            <person name="Cuomo C."/>
            <person name="David R."/>
            <person name="Dawoe T."/>
            <person name="Degray S."/>
            <person name="Dodge S."/>
            <person name="Dooley K."/>
            <person name="Dorje P."/>
            <person name="Dorjee K."/>
            <person name="Dorris L."/>
            <person name="Duffey N."/>
            <person name="Dupes A."/>
            <person name="Elkins T."/>
            <person name="Engels R."/>
            <person name="Erickson J."/>
            <person name="Farina A."/>
            <person name="Faro S."/>
            <person name="Ferreira P."/>
            <person name="Fischer H."/>
            <person name="Fitzgerald M."/>
            <person name="Foley K."/>
            <person name="Gage D."/>
            <person name="Galagan J."/>
            <person name="Gearin G."/>
            <person name="Gnerre S."/>
            <person name="Gnirke A."/>
            <person name="Goyette A."/>
            <person name="Graham J."/>
            <person name="Grandbois E."/>
            <person name="Gyaltsen K."/>
            <person name="Hafez N."/>
            <person name="Hagopian D."/>
            <person name="Hagos B."/>
            <person name="Hall J."/>
            <person name="Hatcher B."/>
            <person name="Heller A."/>
            <person name="Higgins H."/>
            <person name="Honan T."/>
            <person name="Horn A."/>
            <person name="Houde N."/>
            <person name="Hughes L."/>
            <person name="Hulme W."/>
            <person name="Husby E."/>
            <person name="Iliev I."/>
            <person name="Jaffe D."/>
            <person name="Jones C."/>
            <person name="Kamal M."/>
            <person name="Kamat A."/>
            <person name="Kamvysselis M."/>
            <person name="Karlsson E."/>
            <person name="Kells C."/>
            <person name="Kieu A."/>
            <person name="Kisner P."/>
            <person name="Kodira C."/>
            <person name="Kulbokas E."/>
            <person name="Labutti K."/>
            <person name="Lama D."/>
            <person name="Landers T."/>
            <person name="Leger J."/>
            <person name="Levine S."/>
            <person name="Lewis D."/>
            <person name="Lewis T."/>
            <person name="Lindblad-toh K."/>
            <person name="Liu X."/>
            <person name="Lokyitsang T."/>
            <person name="Lokyitsang Y."/>
            <person name="Lucien O."/>
            <person name="Lui A."/>
            <person name="Ma L.J."/>
            <person name="Mabbitt R."/>
            <person name="Macdonald J."/>
            <person name="Maclean C."/>
            <person name="Major J."/>
            <person name="Manning J."/>
            <person name="Marabella R."/>
            <person name="Maru K."/>
            <person name="Matthews C."/>
            <person name="Mauceli E."/>
            <person name="Mccarthy M."/>
            <person name="Mcdonough S."/>
            <person name="Mcghee T."/>
            <person name="Meldrim J."/>
            <person name="Meneus L."/>
            <person name="Mesirov J."/>
            <person name="Mihalev A."/>
            <person name="Mihova T."/>
            <person name="Mikkelsen T."/>
            <person name="Mlenga V."/>
            <person name="Moru K."/>
            <person name="Mozes J."/>
            <person name="Mulrain L."/>
            <person name="Munson G."/>
            <person name="Naylor J."/>
            <person name="Newes C."/>
            <person name="Nguyen C."/>
            <person name="Nguyen N."/>
            <person name="Nguyen T."/>
            <person name="Nicol R."/>
            <person name="Nielsen C."/>
            <person name="Nizzari M."/>
            <person name="Norbu C."/>
            <person name="Norbu N."/>
            <person name="O'donnell P."/>
            <person name="Okoawo O."/>
            <person name="O'leary S."/>
            <person name="Omotosho B."/>
            <person name="O'neill K."/>
            <person name="Osman S."/>
            <person name="Parker S."/>
            <person name="Perrin D."/>
            <person name="Phunkhang P."/>
            <person name="Piqani B."/>
            <person name="Purcell S."/>
            <person name="Rachupka T."/>
            <person name="Ramasamy U."/>
            <person name="Rameau R."/>
            <person name="Ray V."/>
            <person name="Raymond C."/>
            <person name="Retta R."/>
            <person name="Richardson S."/>
            <person name="Rise C."/>
            <person name="Rodriguez J."/>
            <person name="Rogers J."/>
            <person name="Rogov P."/>
            <person name="Rutman M."/>
            <person name="Schupbach R."/>
            <person name="Seaman C."/>
            <person name="Settipalli S."/>
            <person name="Sharpe T."/>
            <person name="Sheridan J."/>
            <person name="Sherpa N."/>
            <person name="Shi J."/>
            <person name="Smirnov S."/>
            <person name="Smith C."/>
            <person name="Sougnez C."/>
            <person name="Spencer B."/>
            <person name="Stalker J."/>
            <person name="Stange-thomann N."/>
            <person name="Stavropoulos S."/>
            <person name="Stetson K."/>
            <person name="Stone C."/>
            <person name="Stone S."/>
            <person name="Stubbs M."/>
            <person name="Talamas J."/>
            <person name="Tchuinga P."/>
            <person name="Tenzing P."/>
            <person name="Tesfaye S."/>
            <person name="Theodore J."/>
            <person name="Thoulutsang Y."/>
            <person name="Topham K."/>
            <person name="Towey S."/>
            <person name="Tsamla T."/>
            <person name="Tsomo N."/>
            <person name="Vallee D."/>
            <person name="Vassiliev H."/>
            <person name="Venkataraman V."/>
            <person name="Vinson J."/>
            <person name="Vo A."/>
            <person name="Wade C."/>
            <person name="Wang S."/>
            <person name="Wangchuk T."/>
            <person name="Wangdi T."/>
            <person name="Whittaker C."/>
            <person name="Wilkinson J."/>
            <person name="Wu Y."/>
            <person name="Wyman D."/>
            <person name="Yadav S."/>
            <person name="Yang S."/>
            <person name="Yang X."/>
            <person name="Yeager S."/>
            <person name="Yee E."/>
            <person name="Young G."/>
            <person name="Zainoun J."/>
            <person name="Zembeck L."/>
            <person name="Zimmer A."/>
            <person name="Zody M."/>
            <person name="Lander E."/>
        </authorList>
    </citation>
    <scope>NUCLEOTIDE SEQUENCE [LARGE SCALE GENOMIC DNA]</scope>
</reference>
<dbReference type="InterPro" id="IPR016187">
    <property type="entry name" value="CTDL_fold"/>
</dbReference>
<proteinExistence type="predicted"/>
<dbReference type="InterPro" id="IPR001304">
    <property type="entry name" value="C-type_lectin-like"/>
</dbReference>
<evidence type="ECO:0000313" key="3">
    <source>
        <dbReference type="Ensembl" id="ENSCSAVP00000003893.1"/>
    </source>
</evidence>
<dbReference type="PROSITE" id="PS50041">
    <property type="entry name" value="C_TYPE_LECTIN_2"/>
    <property type="match status" value="1"/>
</dbReference>
<name>H2YEZ5_CIOSA</name>
<dbReference type="PANTHER" id="PTHR22803">
    <property type="entry name" value="MANNOSE, PHOSPHOLIPASE, LECTIN RECEPTOR RELATED"/>
    <property type="match status" value="1"/>
</dbReference>
<organism evidence="3 4">
    <name type="scientific">Ciona savignyi</name>
    <name type="common">Pacific transparent sea squirt</name>
    <dbReference type="NCBI Taxonomy" id="51511"/>
    <lineage>
        <taxon>Eukaryota</taxon>
        <taxon>Metazoa</taxon>
        <taxon>Chordata</taxon>
        <taxon>Tunicata</taxon>
        <taxon>Ascidiacea</taxon>
        <taxon>Phlebobranchia</taxon>
        <taxon>Cionidae</taxon>
        <taxon>Ciona</taxon>
    </lineage>
</organism>
<dbReference type="AlphaFoldDB" id="H2YEZ5"/>
<sequence length="280" mass="30992">NDECYRNFSHSRGVLHYHRRMRTFDDARNNCQTDNSNLAIIKDQAMLNRVVNRLVFNTSCSDYYHWIGLRRNRSEYRWIDGSKFDSSFLQISGNDECVALLKNSQSAKASFQAFNCSYKFSSICFVPLTASAETLSGYTTSGEQQATNGFLPGASSNLQPLIIGLSVAIVAVIILLLLAYMLRKRNRGNGEGTMEQNVYFEVGPGNDTYECAREVSCHSSTSVAIDSPNNGEFVAYDTLRHSGNDATSGQSGNDVTNVMYAVVSKAPRGNDVYSVVNKGE</sequence>
<dbReference type="HOGENOM" id="CLU_072960_0_0_1"/>
<keyword evidence="1" id="KW-1133">Transmembrane helix</keyword>
<dbReference type="InterPro" id="IPR016186">
    <property type="entry name" value="C-type_lectin-like/link_sf"/>
</dbReference>
<dbReference type="Proteomes" id="UP000007875">
    <property type="component" value="Unassembled WGS sequence"/>
</dbReference>
<keyword evidence="1" id="KW-0812">Transmembrane</keyword>
<keyword evidence="1" id="KW-0472">Membrane</keyword>
<dbReference type="Gene3D" id="3.10.100.10">
    <property type="entry name" value="Mannose-Binding Protein A, subunit A"/>
    <property type="match status" value="1"/>
</dbReference>
<dbReference type="GeneTree" id="ENSGT00940000169202"/>
<dbReference type="Ensembl" id="ENSCSAVT00000003951.1">
    <property type="protein sequence ID" value="ENSCSAVP00000003893.1"/>
    <property type="gene ID" value="ENSCSAVG00000002298.1"/>
</dbReference>
<dbReference type="InParanoid" id="H2YEZ5"/>
<accession>H2YEZ5</accession>
<feature type="transmembrane region" description="Helical" evidence="1">
    <location>
        <begin position="161"/>
        <end position="182"/>
    </location>
</feature>
<dbReference type="SUPFAM" id="SSF56436">
    <property type="entry name" value="C-type lectin-like"/>
    <property type="match status" value="1"/>
</dbReference>
<dbReference type="STRING" id="51511.ENSCSAVP00000003893"/>
<evidence type="ECO:0000313" key="4">
    <source>
        <dbReference type="Proteomes" id="UP000007875"/>
    </source>
</evidence>
<evidence type="ECO:0000259" key="2">
    <source>
        <dbReference type="PROSITE" id="PS50041"/>
    </source>
</evidence>
<dbReference type="InterPro" id="IPR050111">
    <property type="entry name" value="C-type_lectin/snaclec_domain"/>
</dbReference>
<dbReference type="SMART" id="SM00034">
    <property type="entry name" value="CLECT"/>
    <property type="match status" value="1"/>
</dbReference>
<feature type="domain" description="C-type lectin" evidence="2">
    <location>
        <begin position="1"/>
        <end position="125"/>
    </location>
</feature>
<protein>
    <recommendedName>
        <fullName evidence="2">C-type lectin domain-containing protein</fullName>
    </recommendedName>
</protein>
<evidence type="ECO:0000256" key="1">
    <source>
        <dbReference type="SAM" id="Phobius"/>
    </source>
</evidence>
<keyword evidence="4" id="KW-1185">Reference proteome</keyword>
<dbReference type="Pfam" id="PF00059">
    <property type="entry name" value="Lectin_C"/>
    <property type="match status" value="1"/>
</dbReference>
<dbReference type="OMA" id="YECAREV"/>
<reference evidence="3" key="3">
    <citation type="submission" date="2025-09" db="UniProtKB">
        <authorList>
            <consortium name="Ensembl"/>
        </authorList>
    </citation>
    <scope>IDENTIFICATION</scope>
</reference>